<proteinExistence type="predicted"/>
<evidence type="ECO:0000313" key="1">
    <source>
        <dbReference type="EMBL" id="VDP42435.1"/>
    </source>
</evidence>
<reference evidence="1 2" key="1">
    <citation type="submission" date="2018-11" db="EMBL/GenBank/DDBJ databases">
        <authorList>
            <consortium name="Pathogen Informatics"/>
        </authorList>
    </citation>
    <scope>NUCLEOTIDE SEQUENCE [LARGE SCALE GENOMIC DNA]</scope>
    <source>
        <strain>Denwood</strain>
        <strain evidence="2">Zambia</strain>
    </source>
</reference>
<sequence>MDDEGQTLVVLKRILYHRYVVLIHLKEEQIVSHVLHHLCTKSMYL</sequence>
<organism evidence="1 2">
    <name type="scientific">Schistosoma mattheei</name>
    <dbReference type="NCBI Taxonomy" id="31246"/>
    <lineage>
        <taxon>Eukaryota</taxon>
        <taxon>Metazoa</taxon>
        <taxon>Spiralia</taxon>
        <taxon>Lophotrochozoa</taxon>
        <taxon>Platyhelminthes</taxon>
        <taxon>Trematoda</taxon>
        <taxon>Digenea</taxon>
        <taxon>Strigeidida</taxon>
        <taxon>Schistosomatoidea</taxon>
        <taxon>Schistosomatidae</taxon>
        <taxon>Schistosoma</taxon>
    </lineage>
</organism>
<gene>
    <name evidence="1" type="ORF">SMTD_LOCUS8003</name>
</gene>
<accession>A0A3P8EE93</accession>
<name>A0A3P8EE93_9TREM</name>
<dbReference type="Proteomes" id="UP000269396">
    <property type="component" value="Unassembled WGS sequence"/>
</dbReference>
<protein>
    <submittedName>
        <fullName evidence="1">Uncharacterized protein</fullName>
    </submittedName>
</protein>
<keyword evidence="2" id="KW-1185">Reference proteome</keyword>
<evidence type="ECO:0000313" key="2">
    <source>
        <dbReference type="Proteomes" id="UP000269396"/>
    </source>
</evidence>
<dbReference type="AlphaFoldDB" id="A0A3P8EE93"/>
<dbReference type="EMBL" id="UZAL01028616">
    <property type="protein sequence ID" value="VDP42435.1"/>
    <property type="molecule type" value="Genomic_DNA"/>
</dbReference>